<dbReference type="GO" id="GO:0005737">
    <property type="term" value="C:cytoplasm"/>
    <property type="evidence" value="ECO:0007669"/>
    <property type="project" value="TreeGrafter"/>
</dbReference>
<feature type="compositionally biased region" description="Low complexity" evidence="2">
    <location>
        <begin position="583"/>
        <end position="599"/>
    </location>
</feature>
<name>A0A653C8F4_CALMS</name>
<feature type="region of interest" description="Disordered" evidence="2">
    <location>
        <begin position="396"/>
        <end position="426"/>
    </location>
</feature>
<feature type="region of interest" description="Disordered" evidence="2">
    <location>
        <begin position="707"/>
        <end position="729"/>
    </location>
</feature>
<feature type="compositionally biased region" description="Basic residues" evidence="2">
    <location>
        <begin position="611"/>
        <end position="623"/>
    </location>
</feature>
<feature type="compositionally biased region" description="Low complexity" evidence="2">
    <location>
        <begin position="624"/>
        <end position="635"/>
    </location>
</feature>
<evidence type="ECO:0008006" key="5">
    <source>
        <dbReference type="Google" id="ProtNLM"/>
    </source>
</evidence>
<gene>
    <name evidence="3" type="ORF">CALMAC_LOCUS7094</name>
</gene>
<dbReference type="GO" id="GO:0031616">
    <property type="term" value="C:spindle pole centrosome"/>
    <property type="evidence" value="ECO:0007669"/>
    <property type="project" value="TreeGrafter"/>
</dbReference>
<sequence>MMDLGEYIKQKTAQQELYKEAVSKEYHRTNVKDRIQQIQNGRRHTRDKILNGIRNITNLSPITPISRDQSTVPKKVAMNNMREKLAKWRVEKEKRKLEEKKKARPVFKVSHVPDKIELPPPPPNFKSKFAPVDHVFAPPKNIKPIDITKTSNSLNKPVKRLPNRAEKNVRSNNQKSEIKGFLNGKENKAKVIPSKNLQAADEKKTTSVKKNELVASSSGVLRVIPSKDLQTTNQKKAKSNQKNVATASNSGDSRVPSEDEAINQKSKITKTVKGKENTAKVIPSKNIQTANQKKAKSNQKNVAVASSGGDLRVPLEDQANNQKSEITKTVKGKENKAEVIPSKKLLTANEKKSKSIQKNVAVASSRDDLRVPLEDQANNQKSEITKALNDKEYEAEVIPSKNPQTPNQKKATSIQKNVAVASSRDDLRISLEDQPNNQKSEITIALNDKEHEAEVIPSKNQQTASQKKATSIQKSVSIASSTGVLRIESEVNISPSRPASMKQYRRTPYKSRRESEIFYSDDEICLKSPAVKRSRTSFKTPDKGSTPEFYDLCTSTSDSGGSFQCVTMRRPLNIYRSRSLIMSTTDSGTPGSTDGSKGKATGVSGSSGTRKSLRRSTKNRRSSSIKSTSKSPASRKSQMKQLQKSSPPAEIAATDTDESEAKAKSVTTPEAKTVRLSSSTVETPDQKGSAPSAVYVSPFVTISRGKNSARKEYHVRSSTGGTLPGAEAATSPKAGAQYFHELLNGEIERIEGICDEWNEYKNTNIPEEAHDMIDSAIGLSKLLIAQKFNQFRGLINQCQIGGEERTVSCQDLHGFWDMVYLQVEDLNKRFDNLNKLKENNWREIITEKKVVRTKRQRKTKTEASSKIKEMIDAAKKKKKQEQQGRTINDLPVILAEGVKVDESQPILQSPRPSPRRSVTKPGSSVRRSLRASLLTNQLQQKRRNSSPGLVMMNVSQMIKSNDGLTPCRSILKNTQQSKSEKRITKTVLFKEDLEEERFGHY</sequence>
<dbReference type="OrthoDB" id="10023951at2759"/>
<evidence type="ECO:0000256" key="1">
    <source>
        <dbReference type="ARBA" id="ARBA00008839"/>
    </source>
</evidence>
<dbReference type="GO" id="GO:0051642">
    <property type="term" value="P:centrosome localization"/>
    <property type="evidence" value="ECO:0007669"/>
    <property type="project" value="TreeGrafter"/>
</dbReference>
<dbReference type="GO" id="GO:0007346">
    <property type="term" value="P:regulation of mitotic cell cycle"/>
    <property type="evidence" value="ECO:0007669"/>
    <property type="project" value="TreeGrafter"/>
</dbReference>
<feature type="region of interest" description="Disordered" evidence="2">
    <location>
        <begin position="903"/>
        <end position="927"/>
    </location>
</feature>
<dbReference type="EMBL" id="CAACVG010007217">
    <property type="protein sequence ID" value="VEN44207.1"/>
    <property type="molecule type" value="Genomic_DNA"/>
</dbReference>
<dbReference type="Pfam" id="PF03359">
    <property type="entry name" value="GKAP"/>
    <property type="match status" value="1"/>
</dbReference>
<comment type="similarity">
    <text evidence="1">Belongs to the SAPAP family.</text>
</comment>
<dbReference type="PANTHER" id="PTHR12353">
    <property type="entry name" value="DISKS LARGE-ASSOCIATED PROTEIN DAP SAP90/PSD-95-ASSOCIATED PROTEIN"/>
    <property type="match status" value="1"/>
</dbReference>
<feature type="compositionally biased region" description="Polar residues" evidence="2">
    <location>
        <begin position="228"/>
        <end position="252"/>
    </location>
</feature>
<feature type="region of interest" description="Disordered" evidence="2">
    <location>
        <begin position="582"/>
        <end position="691"/>
    </location>
</feature>
<dbReference type="GO" id="GO:0005634">
    <property type="term" value="C:nucleus"/>
    <property type="evidence" value="ECO:0007669"/>
    <property type="project" value="TreeGrafter"/>
</dbReference>
<dbReference type="GO" id="GO:0008017">
    <property type="term" value="F:microtubule binding"/>
    <property type="evidence" value="ECO:0007669"/>
    <property type="project" value="TreeGrafter"/>
</dbReference>
<protein>
    <recommendedName>
        <fullName evidence="5">Disks large-associated protein 5</fullName>
    </recommendedName>
</protein>
<dbReference type="GO" id="GO:0007052">
    <property type="term" value="P:mitotic spindle organization"/>
    <property type="evidence" value="ECO:0007669"/>
    <property type="project" value="TreeGrafter"/>
</dbReference>
<evidence type="ECO:0000256" key="2">
    <source>
        <dbReference type="SAM" id="MobiDB-lite"/>
    </source>
</evidence>
<feature type="region of interest" description="Disordered" evidence="2">
    <location>
        <begin position="225"/>
        <end position="262"/>
    </location>
</feature>
<evidence type="ECO:0000313" key="4">
    <source>
        <dbReference type="Proteomes" id="UP000410492"/>
    </source>
</evidence>
<accession>A0A653C8F4</accession>
<feature type="compositionally biased region" description="Polar residues" evidence="2">
    <location>
        <begin position="401"/>
        <end position="416"/>
    </location>
</feature>
<feature type="compositionally biased region" description="Polar residues" evidence="2">
    <location>
        <begin position="665"/>
        <end position="683"/>
    </location>
</feature>
<dbReference type="GO" id="GO:0007059">
    <property type="term" value="P:chromosome segregation"/>
    <property type="evidence" value="ECO:0007669"/>
    <property type="project" value="TreeGrafter"/>
</dbReference>
<reference evidence="3 4" key="1">
    <citation type="submission" date="2019-01" db="EMBL/GenBank/DDBJ databases">
        <authorList>
            <person name="Sayadi A."/>
        </authorList>
    </citation>
    <scope>NUCLEOTIDE SEQUENCE [LARGE SCALE GENOMIC DNA]</scope>
</reference>
<dbReference type="GO" id="GO:0023052">
    <property type="term" value="P:signaling"/>
    <property type="evidence" value="ECO:0007669"/>
    <property type="project" value="InterPro"/>
</dbReference>
<dbReference type="GO" id="GO:0051382">
    <property type="term" value="P:kinetochore assembly"/>
    <property type="evidence" value="ECO:0007669"/>
    <property type="project" value="TreeGrafter"/>
</dbReference>
<proteinExistence type="inferred from homology"/>
<evidence type="ECO:0000313" key="3">
    <source>
        <dbReference type="EMBL" id="VEN44207.1"/>
    </source>
</evidence>
<organism evidence="3 4">
    <name type="scientific">Callosobruchus maculatus</name>
    <name type="common">Southern cowpea weevil</name>
    <name type="synonym">Pulse bruchid</name>
    <dbReference type="NCBI Taxonomy" id="64391"/>
    <lineage>
        <taxon>Eukaryota</taxon>
        <taxon>Metazoa</taxon>
        <taxon>Ecdysozoa</taxon>
        <taxon>Arthropoda</taxon>
        <taxon>Hexapoda</taxon>
        <taxon>Insecta</taxon>
        <taxon>Pterygota</taxon>
        <taxon>Neoptera</taxon>
        <taxon>Endopterygota</taxon>
        <taxon>Coleoptera</taxon>
        <taxon>Polyphaga</taxon>
        <taxon>Cucujiformia</taxon>
        <taxon>Chrysomeloidea</taxon>
        <taxon>Chrysomelidae</taxon>
        <taxon>Bruchinae</taxon>
        <taxon>Bruchini</taxon>
        <taxon>Callosobruchus</taxon>
    </lineage>
</organism>
<dbReference type="AlphaFoldDB" id="A0A653C8F4"/>
<keyword evidence="4" id="KW-1185">Reference proteome</keyword>
<dbReference type="Proteomes" id="UP000410492">
    <property type="component" value="Unassembled WGS sequence"/>
</dbReference>
<feature type="region of interest" description="Disordered" evidence="2">
    <location>
        <begin position="371"/>
        <end position="390"/>
    </location>
</feature>
<dbReference type="PANTHER" id="PTHR12353:SF1">
    <property type="entry name" value="DISKS LARGE-ASSOCIATED PROTEIN 5"/>
    <property type="match status" value="1"/>
</dbReference>
<dbReference type="InterPro" id="IPR005026">
    <property type="entry name" value="SAPAP"/>
</dbReference>